<keyword evidence="4 5" id="KW-0472">Membrane</keyword>
<keyword evidence="3 5" id="KW-1133">Transmembrane helix</keyword>
<feature type="transmembrane region" description="Helical" evidence="5">
    <location>
        <begin position="41"/>
        <end position="68"/>
    </location>
</feature>
<keyword evidence="2 5" id="KW-0812">Transmembrane</keyword>
<dbReference type="AlphaFoldDB" id="A0A964T9J6"/>
<evidence type="ECO:0000313" key="8">
    <source>
        <dbReference type="Proteomes" id="UP000773614"/>
    </source>
</evidence>
<dbReference type="EMBL" id="SPKJ01000210">
    <property type="protein sequence ID" value="MYZ50545.1"/>
    <property type="molecule type" value="Genomic_DNA"/>
</dbReference>
<evidence type="ECO:0000313" key="7">
    <source>
        <dbReference type="EMBL" id="MYZ50545.1"/>
    </source>
</evidence>
<evidence type="ECO:0000256" key="2">
    <source>
        <dbReference type="ARBA" id="ARBA00022692"/>
    </source>
</evidence>
<dbReference type="Pfam" id="PF07219">
    <property type="entry name" value="HemY_N"/>
    <property type="match status" value="1"/>
</dbReference>
<dbReference type="RefSeq" id="WP_281351660.1">
    <property type="nucleotide sequence ID" value="NZ_SPKJ01000210.1"/>
</dbReference>
<evidence type="ECO:0000256" key="1">
    <source>
        <dbReference type="ARBA" id="ARBA00004370"/>
    </source>
</evidence>
<protein>
    <submittedName>
        <fullName evidence="7">Heme biosynthesis protein HemY</fullName>
    </submittedName>
</protein>
<feature type="domain" description="HemY N-terminal" evidence="6">
    <location>
        <begin position="26"/>
        <end position="95"/>
    </location>
</feature>
<accession>A0A964T9J6</accession>
<evidence type="ECO:0000256" key="4">
    <source>
        <dbReference type="ARBA" id="ARBA00023136"/>
    </source>
</evidence>
<dbReference type="Proteomes" id="UP000773614">
    <property type="component" value="Unassembled WGS sequence"/>
</dbReference>
<gene>
    <name evidence="7" type="ORF">E4O86_22880</name>
</gene>
<reference evidence="7" key="1">
    <citation type="submission" date="2019-03" db="EMBL/GenBank/DDBJ databases">
        <title>Afifella sp. nov., isolated from activated sludge.</title>
        <authorList>
            <person name="Li Q."/>
            <person name="Liu Y."/>
        </authorList>
    </citation>
    <scope>NUCLEOTIDE SEQUENCE</scope>
    <source>
        <strain evidence="7">L72</strain>
    </source>
</reference>
<dbReference type="InterPro" id="IPR010817">
    <property type="entry name" value="HemY_N"/>
</dbReference>
<feature type="non-terminal residue" evidence="7">
    <location>
        <position position="95"/>
    </location>
</feature>
<comment type="caution">
    <text evidence="7">The sequence shown here is derived from an EMBL/GenBank/DDBJ whole genome shotgun (WGS) entry which is preliminary data.</text>
</comment>
<proteinExistence type="predicted"/>
<evidence type="ECO:0000256" key="5">
    <source>
        <dbReference type="SAM" id="Phobius"/>
    </source>
</evidence>
<dbReference type="GO" id="GO:0016020">
    <property type="term" value="C:membrane"/>
    <property type="evidence" value="ECO:0007669"/>
    <property type="project" value="UniProtKB-SubCell"/>
</dbReference>
<comment type="subcellular location">
    <subcellularLocation>
        <location evidence="1">Membrane</location>
    </subcellularLocation>
</comment>
<name>A0A964T9J6_9HYPH</name>
<evidence type="ECO:0000256" key="3">
    <source>
        <dbReference type="ARBA" id="ARBA00022989"/>
    </source>
</evidence>
<organism evidence="7 8">
    <name type="scientific">Propylenella binzhouense</name>
    <dbReference type="NCBI Taxonomy" id="2555902"/>
    <lineage>
        <taxon>Bacteria</taxon>
        <taxon>Pseudomonadati</taxon>
        <taxon>Pseudomonadota</taxon>
        <taxon>Alphaproteobacteria</taxon>
        <taxon>Hyphomicrobiales</taxon>
        <taxon>Propylenellaceae</taxon>
        <taxon>Propylenella</taxon>
    </lineage>
</organism>
<evidence type="ECO:0000259" key="6">
    <source>
        <dbReference type="Pfam" id="PF07219"/>
    </source>
</evidence>
<sequence>MIRFLFLVVVLFAIVFGFAWLREMPGELALTIGGNTYAVDLAVAALAALAAIVAALVLFLVLSFVLRAPARAVRGWRRGREERGRHALADGFLAL</sequence>
<keyword evidence="8" id="KW-1185">Reference proteome</keyword>